<dbReference type="Pfam" id="PF15173">
    <property type="entry name" value="FAM180"/>
    <property type="match status" value="1"/>
</dbReference>
<dbReference type="InterPro" id="IPR029170">
    <property type="entry name" value="FAM180"/>
</dbReference>
<dbReference type="Ensembl" id="ENSOKIT00005093679.1">
    <property type="protein sequence ID" value="ENSOKIP00005087607.1"/>
    <property type="gene ID" value="ENSOKIG00005038235.1"/>
</dbReference>
<reference evidence="1" key="2">
    <citation type="submission" date="2025-09" db="UniProtKB">
        <authorList>
            <consortium name="Ensembl"/>
        </authorList>
    </citation>
    <scope>IDENTIFICATION</scope>
</reference>
<organism evidence="1 2">
    <name type="scientific">Oncorhynchus kisutch</name>
    <name type="common">Coho salmon</name>
    <name type="synonym">Salmo kisutch</name>
    <dbReference type="NCBI Taxonomy" id="8019"/>
    <lineage>
        <taxon>Eukaryota</taxon>
        <taxon>Metazoa</taxon>
        <taxon>Chordata</taxon>
        <taxon>Craniata</taxon>
        <taxon>Vertebrata</taxon>
        <taxon>Euteleostomi</taxon>
        <taxon>Actinopterygii</taxon>
        <taxon>Neopterygii</taxon>
        <taxon>Teleostei</taxon>
        <taxon>Protacanthopterygii</taxon>
        <taxon>Salmoniformes</taxon>
        <taxon>Salmonidae</taxon>
        <taxon>Salmoninae</taxon>
        <taxon>Oncorhynchus</taxon>
    </lineage>
</organism>
<evidence type="ECO:0000313" key="1">
    <source>
        <dbReference type="Ensembl" id="ENSOKIP00005087607.1"/>
    </source>
</evidence>
<proteinExistence type="predicted"/>
<name>A0A8C7JH32_ONCKI</name>
<protein>
    <submittedName>
        <fullName evidence="1">Uncharacterized protein</fullName>
    </submittedName>
</protein>
<accession>A0A8C7JH32</accession>
<dbReference type="AlphaFoldDB" id="A0A8C7JH32"/>
<sequence length="119" mass="13133">MLTFFLSLPHSALYPPAVRVKREMASMVNPTFQNAIEDVNVLFEVRHFSLDICLLTSDLSNHMGHVCPEDFGCTVLTTGRVLSQLVQIHDPPLPQGACVAQSSGVECFNSSITETENRL</sequence>
<dbReference type="Proteomes" id="UP000694557">
    <property type="component" value="Unassembled WGS sequence"/>
</dbReference>
<evidence type="ECO:0000313" key="2">
    <source>
        <dbReference type="Proteomes" id="UP000694557"/>
    </source>
</evidence>
<keyword evidence="2" id="KW-1185">Reference proteome</keyword>
<reference evidence="1" key="1">
    <citation type="submission" date="2025-08" db="UniProtKB">
        <authorList>
            <consortium name="Ensembl"/>
        </authorList>
    </citation>
    <scope>IDENTIFICATION</scope>
</reference>